<dbReference type="EMBL" id="JBICBM010000042">
    <property type="protein sequence ID" value="MFF9887883.1"/>
    <property type="molecule type" value="Genomic_DNA"/>
</dbReference>
<protein>
    <recommendedName>
        <fullName evidence="3">RNA polymerase sigma factor 70 region 4 type 2 domain-containing protein</fullName>
    </recommendedName>
</protein>
<evidence type="ECO:0008006" key="3">
    <source>
        <dbReference type="Google" id="ProtNLM"/>
    </source>
</evidence>
<accession>A0ABW6Z9P5</accession>
<comment type="caution">
    <text evidence="1">The sequence shown here is derived from an EMBL/GenBank/DDBJ whole genome shotgun (WGS) entry which is preliminary data.</text>
</comment>
<organism evidence="1 2">
    <name type="scientific">Streptomyces eurythermus</name>
    <dbReference type="NCBI Taxonomy" id="42237"/>
    <lineage>
        <taxon>Bacteria</taxon>
        <taxon>Bacillati</taxon>
        <taxon>Actinomycetota</taxon>
        <taxon>Actinomycetes</taxon>
        <taxon>Kitasatosporales</taxon>
        <taxon>Streptomycetaceae</taxon>
        <taxon>Streptomyces</taxon>
    </lineage>
</organism>
<evidence type="ECO:0000313" key="2">
    <source>
        <dbReference type="Proteomes" id="UP001603418"/>
    </source>
</evidence>
<gene>
    <name evidence="1" type="ORF">ACF1HC_40970</name>
</gene>
<dbReference type="RefSeq" id="WP_157855699.1">
    <property type="nucleotide sequence ID" value="NZ_JBFACJ010000056.1"/>
</dbReference>
<reference evidence="1 2" key="1">
    <citation type="submission" date="2024-10" db="EMBL/GenBank/DDBJ databases">
        <title>The Natural Products Discovery Center: Release of the First 8490 Sequenced Strains for Exploring Actinobacteria Biosynthetic Diversity.</title>
        <authorList>
            <person name="Kalkreuter E."/>
            <person name="Kautsar S.A."/>
            <person name="Yang D."/>
            <person name="Bader C.D."/>
            <person name="Teijaro C.N."/>
            <person name="Fluegel L."/>
            <person name="Davis C.M."/>
            <person name="Simpson J.R."/>
            <person name="Lauterbach L."/>
            <person name="Steele A.D."/>
            <person name="Gui C."/>
            <person name="Meng S."/>
            <person name="Li G."/>
            <person name="Viehrig K."/>
            <person name="Ye F."/>
            <person name="Su P."/>
            <person name="Kiefer A.F."/>
            <person name="Nichols A."/>
            <person name="Cepeda A.J."/>
            <person name="Yan W."/>
            <person name="Fan B."/>
            <person name="Jiang Y."/>
            <person name="Adhikari A."/>
            <person name="Zheng C.-J."/>
            <person name="Schuster L."/>
            <person name="Cowan T.M."/>
            <person name="Smanski M.J."/>
            <person name="Chevrette M.G."/>
            <person name="De Carvalho L.P.S."/>
            <person name="Shen B."/>
        </authorList>
    </citation>
    <scope>NUCLEOTIDE SEQUENCE [LARGE SCALE GENOMIC DNA]</scope>
    <source>
        <strain evidence="1 2">NPDC013366</strain>
    </source>
</reference>
<dbReference type="Proteomes" id="UP001603418">
    <property type="component" value="Unassembled WGS sequence"/>
</dbReference>
<sequence length="114" mass="12687">MEQRITDWAEARRCVDAVLEALDHRWTVVLSSQCPAARIWTDLRAEAARRTPRTCSRAVRLHAILSPAQADIVILHHDLGLSVERAAHLMGMTEPIAHALLRGAERELGTSFDG</sequence>
<proteinExistence type="predicted"/>
<keyword evidence="2" id="KW-1185">Reference proteome</keyword>
<dbReference type="SUPFAM" id="SSF88659">
    <property type="entry name" value="Sigma3 and sigma4 domains of RNA polymerase sigma factors"/>
    <property type="match status" value="1"/>
</dbReference>
<evidence type="ECO:0000313" key="1">
    <source>
        <dbReference type="EMBL" id="MFF9887883.1"/>
    </source>
</evidence>
<dbReference type="InterPro" id="IPR013324">
    <property type="entry name" value="RNA_pol_sigma_r3/r4-like"/>
</dbReference>
<name>A0ABW6Z9P5_9ACTN</name>